<evidence type="ECO:0000313" key="3">
    <source>
        <dbReference type="Proteomes" id="UP000185657"/>
    </source>
</evidence>
<proteinExistence type="predicted"/>
<evidence type="ECO:0000313" key="4">
    <source>
        <dbReference type="Proteomes" id="UP000185680"/>
    </source>
</evidence>
<reference evidence="2 3" key="1">
    <citation type="submission" date="2016-02" db="EMBL/GenBank/DDBJ databases">
        <title>Draft genome sequence of Hydrogenophaga sp. LPB0072.</title>
        <authorList>
            <person name="Shin S.-K."/>
            <person name="Yi H."/>
        </authorList>
    </citation>
    <scope>NUCLEOTIDE SEQUENCE [LARGE SCALE GENOMIC DNA]</scope>
    <source>
        <strain evidence="2 3">LPB0072</strain>
    </source>
</reference>
<reference evidence="1 4" key="2">
    <citation type="submission" date="2016-10" db="EMBL/GenBank/DDBJ databases">
        <title>Hydorgenophaga sp. LPB0072 isolated from gastropod.</title>
        <authorList>
            <person name="Kim E."/>
            <person name="Yi H."/>
        </authorList>
    </citation>
    <scope>NUCLEOTIDE SEQUENCE [LARGE SCALE GENOMIC DNA]</scope>
    <source>
        <strain evidence="1 4">LPB0072</strain>
    </source>
</reference>
<evidence type="ECO:0000313" key="2">
    <source>
        <dbReference type="EMBL" id="OAD42667.1"/>
    </source>
</evidence>
<keyword evidence="3" id="KW-1185">Reference proteome</keyword>
<dbReference type="AlphaFoldDB" id="A0A167IFP6"/>
<accession>A0A167IFP6</accession>
<evidence type="ECO:0000313" key="1">
    <source>
        <dbReference type="EMBL" id="AOW13187.1"/>
    </source>
</evidence>
<gene>
    <name evidence="1" type="ORF">LPB072_10295</name>
    <name evidence="2" type="ORF">LPB72_07080</name>
</gene>
<dbReference type="KEGG" id="hyl:LPB072_10295"/>
<evidence type="ECO:0008006" key="5">
    <source>
        <dbReference type="Google" id="ProtNLM"/>
    </source>
</evidence>
<protein>
    <recommendedName>
        <fullName evidence="5">Transposase zinc-binding domain-containing protein</fullName>
    </recommendedName>
</protein>
<name>A0A167IFP6_9BURK</name>
<dbReference type="Proteomes" id="UP000185680">
    <property type="component" value="Chromosome"/>
</dbReference>
<dbReference type="EMBL" id="CP017476">
    <property type="protein sequence ID" value="AOW13187.1"/>
    <property type="molecule type" value="Genomic_DNA"/>
</dbReference>
<sequence length="102" mass="11348">MEHLEAILWADLGECMVRGLGRGALRGKGVKPLQGCQRRNSLCFCRECEAEMRFVVHCAGGKGSSTDPFGSGLRKWANRINWIARWILWAFCRVLPTLAGAV</sequence>
<dbReference type="Proteomes" id="UP000185657">
    <property type="component" value="Unassembled WGS sequence"/>
</dbReference>
<organism evidence="1 4">
    <name type="scientific">Hydrogenophaga crassostreae</name>
    <dbReference type="NCBI Taxonomy" id="1763535"/>
    <lineage>
        <taxon>Bacteria</taxon>
        <taxon>Pseudomonadati</taxon>
        <taxon>Pseudomonadota</taxon>
        <taxon>Betaproteobacteria</taxon>
        <taxon>Burkholderiales</taxon>
        <taxon>Comamonadaceae</taxon>
        <taxon>Hydrogenophaga</taxon>
    </lineage>
</organism>
<dbReference type="EMBL" id="LVWD01000007">
    <property type="protein sequence ID" value="OAD42667.1"/>
    <property type="molecule type" value="Genomic_DNA"/>
</dbReference>